<dbReference type="RefSeq" id="WP_066643992.1">
    <property type="nucleotide sequence ID" value="NZ_VWXL01000014.1"/>
</dbReference>
<evidence type="ECO:0000313" key="2">
    <source>
        <dbReference type="Proteomes" id="UP000469440"/>
    </source>
</evidence>
<evidence type="ECO:0000313" key="1">
    <source>
        <dbReference type="EMBL" id="MVB10038.1"/>
    </source>
</evidence>
<dbReference type="EMBL" id="VWXL01000014">
    <property type="protein sequence ID" value="MVB10038.1"/>
    <property type="molecule type" value="Genomic_DNA"/>
</dbReference>
<keyword evidence="2" id="KW-1185">Reference proteome</keyword>
<gene>
    <name evidence="1" type="ORF">CAFE_07090</name>
</gene>
<name>A0A6N8HWJ4_9FIRM</name>
<dbReference type="OrthoDB" id="2103036at2"/>
<accession>A0A6N8HWJ4</accession>
<comment type="caution">
    <text evidence="1">The sequence shown here is derived from an EMBL/GenBank/DDBJ whole genome shotgun (WGS) entry which is preliminary data.</text>
</comment>
<dbReference type="Proteomes" id="UP000469440">
    <property type="component" value="Unassembled WGS sequence"/>
</dbReference>
<dbReference type="AlphaFoldDB" id="A0A6N8HWJ4"/>
<sequence length="267" mass="30742">MDQIFTNLTWENHSGKVGDNDGPAYVVYSNKGYYKASEAVAVGGIQQNLVRRSDGKTVNAYLFLGIDVYDGATGEWRNCADAGLAFRGSDCGFHAFVNRFMVEDGEKSWWESQEELDRTHDFEIVLDTSEKANWLKLTIIDMTAGNKTVDSKSFPMKGTLPDGSNTAYYQDYAIDFPDDVCDDKREHDFRDWDHVMAYNENENLYLKNIRISEATLYGPSGSRPWTEECTEERFLWPDRTRKINYVCTTVYNVQKDRELIIELDMNR</sequence>
<reference evidence="1 2" key="1">
    <citation type="submission" date="2019-09" db="EMBL/GenBank/DDBJ databases">
        <title>Genome sequence of Clostridium sp. EA1.</title>
        <authorList>
            <person name="Poehlein A."/>
            <person name="Bengelsdorf F.R."/>
            <person name="Daniel R."/>
        </authorList>
    </citation>
    <scope>NUCLEOTIDE SEQUENCE [LARGE SCALE GENOMIC DNA]</scope>
    <source>
        <strain evidence="1 2">EA1</strain>
    </source>
</reference>
<organism evidence="1 2">
    <name type="scientific">Caproicibacter fermentans</name>
    <dbReference type="NCBI Taxonomy" id="2576756"/>
    <lineage>
        <taxon>Bacteria</taxon>
        <taxon>Bacillati</taxon>
        <taxon>Bacillota</taxon>
        <taxon>Clostridia</taxon>
        <taxon>Eubacteriales</taxon>
        <taxon>Acutalibacteraceae</taxon>
        <taxon>Caproicibacter</taxon>
    </lineage>
</organism>
<proteinExistence type="predicted"/>
<protein>
    <submittedName>
        <fullName evidence="1">Uncharacterized protein</fullName>
    </submittedName>
</protein>